<proteinExistence type="predicted"/>
<evidence type="ECO:0000313" key="3">
    <source>
        <dbReference type="Proteomes" id="UP000239209"/>
    </source>
</evidence>
<dbReference type="AlphaFoldDB" id="A0A2T0SIQ4"/>
<dbReference type="OrthoDB" id="1157227at2"/>
<keyword evidence="1" id="KW-0732">Signal</keyword>
<keyword evidence="3" id="KW-1185">Reference proteome</keyword>
<dbReference type="RefSeq" id="WP_106124563.1">
    <property type="nucleotide sequence ID" value="NZ_PVZG01000001.1"/>
</dbReference>
<dbReference type="EMBL" id="PVZG01000001">
    <property type="protein sequence ID" value="PRY33243.1"/>
    <property type="molecule type" value="Genomic_DNA"/>
</dbReference>
<accession>A0A2T0SIQ4</accession>
<protein>
    <submittedName>
        <fullName evidence="2">Uncharacterized protein</fullName>
    </submittedName>
</protein>
<dbReference type="Proteomes" id="UP000239209">
    <property type="component" value="Unassembled WGS sequence"/>
</dbReference>
<evidence type="ECO:0000313" key="2">
    <source>
        <dbReference type="EMBL" id="PRY33243.1"/>
    </source>
</evidence>
<name>A0A2T0SIQ4_9ACTN</name>
<organism evidence="2 3">
    <name type="scientific">Pseudosporangium ferrugineum</name>
    <dbReference type="NCBI Taxonomy" id="439699"/>
    <lineage>
        <taxon>Bacteria</taxon>
        <taxon>Bacillati</taxon>
        <taxon>Actinomycetota</taxon>
        <taxon>Actinomycetes</taxon>
        <taxon>Micromonosporales</taxon>
        <taxon>Micromonosporaceae</taxon>
        <taxon>Pseudosporangium</taxon>
    </lineage>
</organism>
<comment type="caution">
    <text evidence="2">The sequence shown here is derived from an EMBL/GenBank/DDBJ whole genome shotgun (WGS) entry which is preliminary data.</text>
</comment>
<sequence>MSVKGRIAAVLAAALVSAGLMTPAPAHAAVSRAQLALRWAPIHYQDVDATGSHALGGRSDYLTRVDFDGDLNGRNNWDNAGQPGASFAAHVYYSVVETGSHWYLTYFFFHPRDWIDHPFFETEHENDGEGVTLAVEKNGTDYGVLRGAVTVAHTNFYSYVPAGSSWTNGRETIDGTLQTQSSPYDSFAHPVTAQERGGHGLKAYPQYTIDGDGVVYYPSTTAETPSGTNDRDVQYALVDIFAAGGLWAERDNANLFAGLGTFAGDTSGGCGVGTFSCGTNSANAPWGWDDGDDLPGRGEIATDPAKLAAEYFTVPGTLSRSYTYNPYSGAAAALKEAARTAPRIVD</sequence>
<gene>
    <name evidence="2" type="ORF">CLV70_101405</name>
</gene>
<evidence type="ECO:0000256" key="1">
    <source>
        <dbReference type="SAM" id="SignalP"/>
    </source>
</evidence>
<reference evidence="2 3" key="1">
    <citation type="submission" date="2018-03" db="EMBL/GenBank/DDBJ databases">
        <title>Genomic Encyclopedia of Archaeal and Bacterial Type Strains, Phase II (KMG-II): from individual species to whole genera.</title>
        <authorList>
            <person name="Goeker M."/>
        </authorList>
    </citation>
    <scope>NUCLEOTIDE SEQUENCE [LARGE SCALE GENOMIC DNA]</scope>
    <source>
        <strain evidence="2 3">DSM 45348</strain>
    </source>
</reference>
<feature type="signal peptide" evidence="1">
    <location>
        <begin position="1"/>
        <end position="28"/>
    </location>
</feature>
<feature type="chain" id="PRO_5015429981" evidence="1">
    <location>
        <begin position="29"/>
        <end position="346"/>
    </location>
</feature>